<dbReference type="EMBL" id="VBSP01000039">
    <property type="protein sequence ID" value="TLQ40049.1"/>
    <property type="molecule type" value="Genomic_DNA"/>
</dbReference>
<evidence type="ECO:0000256" key="2">
    <source>
        <dbReference type="ARBA" id="ARBA00022741"/>
    </source>
</evidence>
<dbReference type="Proteomes" id="UP000306420">
    <property type="component" value="Unassembled WGS sequence"/>
</dbReference>
<evidence type="ECO:0000256" key="3">
    <source>
        <dbReference type="ARBA" id="ARBA00022777"/>
    </source>
</evidence>
<keyword evidence="1 7" id="KW-0808">Transferase</keyword>
<dbReference type="InterPro" id="IPR007371">
    <property type="entry name" value="TPK_catalytic"/>
</dbReference>
<keyword evidence="2" id="KW-0547">Nucleotide-binding</keyword>
<evidence type="ECO:0000313" key="7">
    <source>
        <dbReference type="EMBL" id="TLQ40049.1"/>
    </source>
</evidence>
<name>A0A5R9DUH2_9LACT</name>
<dbReference type="InterPro" id="IPR053149">
    <property type="entry name" value="TPK"/>
</dbReference>
<comment type="caution">
    <text evidence="7">The sequence shown here is derived from an EMBL/GenBank/DDBJ whole genome shotgun (WGS) entry which is preliminary data.</text>
</comment>
<proteinExistence type="predicted"/>
<dbReference type="PANTHER" id="PTHR41299">
    <property type="entry name" value="THIAMINE PYROPHOSPHOKINASE"/>
    <property type="match status" value="1"/>
</dbReference>
<dbReference type="PANTHER" id="PTHR41299:SF1">
    <property type="entry name" value="THIAMINE PYROPHOSPHOKINASE"/>
    <property type="match status" value="1"/>
</dbReference>
<evidence type="ECO:0000256" key="1">
    <source>
        <dbReference type="ARBA" id="ARBA00022679"/>
    </source>
</evidence>
<dbReference type="CDD" id="cd07995">
    <property type="entry name" value="TPK"/>
    <property type="match status" value="1"/>
</dbReference>
<evidence type="ECO:0000313" key="8">
    <source>
        <dbReference type="Proteomes" id="UP000306420"/>
    </source>
</evidence>
<dbReference type="GO" id="GO:0009229">
    <property type="term" value="P:thiamine diphosphate biosynthetic process"/>
    <property type="evidence" value="ECO:0007669"/>
    <property type="project" value="InterPro"/>
</dbReference>
<dbReference type="EC" id="2.7.6.2" evidence="5"/>
<dbReference type="Gene3D" id="3.40.50.10240">
    <property type="entry name" value="Thiamin pyrophosphokinase, catalytic domain"/>
    <property type="match status" value="1"/>
</dbReference>
<keyword evidence="3 7" id="KW-0418">Kinase</keyword>
<dbReference type="InterPro" id="IPR036759">
    <property type="entry name" value="TPK_catalytic_sf"/>
</dbReference>
<dbReference type="OrthoDB" id="9804377at2"/>
<evidence type="ECO:0000256" key="5">
    <source>
        <dbReference type="NCBIfam" id="TIGR01378"/>
    </source>
</evidence>
<feature type="domain" description="Thiamin pyrophosphokinase thiamin-binding" evidence="6">
    <location>
        <begin position="155"/>
        <end position="222"/>
    </location>
</feature>
<keyword evidence="4" id="KW-0067">ATP-binding</keyword>
<dbReference type="GO" id="GO:0016301">
    <property type="term" value="F:kinase activity"/>
    <property type="evidence" value="ECO:0007669"/>
    <property type="project" value="UniProtKB-KW"/>
</dbReference>
<dbReference type="Pfam" id="PF04263">
    <property type="entry name" value="TPK_catalytic"/>
    <property type="match status" value="1"/>
</dbReference>
<dbReference type="SUPFAM" id="SSF63999">
    <property type="entry name" value="Thiamin pyrophosphokinase, catalytic domain"/>
    <property type="match status" value="1"/>
</dbReference>
<reference evidence="7 8" key="1">
    <citation type="submission" date="2019-05" db="EMBL/GenBank/DDBJ databases">
        <title>The metagenome of a microbial culture collection derived from dairy environment covers the genomic content of the human microbiome.</title>
        <authorList>
            <person name="Roder T."/>
            <person name="Wuthrich D."/>
            <person name="Sattari Z."/>
            <person name="Von Ah U."/>
            <person name="Bar C."/>
            <person name="Ronchi F."/>
            <person name="Macpherson A.J."/>
            <person name="Ganal-Vonarburg S.C."/>
            <person name="Bruggmann R."/>
            <person name="Vergeres G."/>
        </authorList>
    </citation>
    <scope>NUCLEOTIDE SEQUENCE [LARGE SCALE GENOMIC DNA]</scope>
    <source>
        <strain evidence="7 8">FAM 24227</strain>
    </source>
</reference>
<evidence type="ECO:0000256" key="4">
    <source>
        <dbReference type="ARBA" id="ARBA00022840"/>
    </source>
</evidence>
<dbReference type="AlphaFoldDB" id="A0A5R9DUH2"/>
<dbReference type="GO" id="GO:0030975">
    <property type="term" value="F:thiamine binding"/>
    <property type="evidence" value="ECO:0007669"/>
    <property type="project" value="InterPro"/>
</dbReference>
<gene>
    <name evidence="7" type="ORF">FEZ33_09515</name>
</gene>
<dbReference type="SMART" id="SM00983">
    <property type="entry name" value="TPK_B1_binding"/>
    <property type="match status" value="1"/>
</dbReference>
<dbReference type="InterPro" id="IPR007373">
    <property type="entry name" value="Thiamin_PyroPKinase_B1-bd"/>
</dbReference>
<dbReference type="NCBIfam" id="TIGR01378">
    <property type="entry name" value="thi_PPkinase"/>
    <property type="match status" value="1"/>
</dbReference>
<dbReference type="GO" id="GO:0004788">
    <property type="term" value="F:thiamine diphosphokinase activity"/>
    <property type="evidence" value="ECO:0007669"/>
    <property type="project" value="UniProtKB-UniRule"/>
</dbReference>
<dbReference type="GO" id="GO:0006772">
    <property type="term" value="P:thiamine metabolic process"/>
    <property type="evidence" value="ECO:0007669"/>
    <property type="project" value="UniProtKB-UniRule"/>
</dbReference>
<dbReference type="Pfam" id="PF04265">
    <property type="entry name" value="TPK_B1_binding"/>
    <property type="match status" value="1"/>
</dbReference>
<dbReference type="InterPro" id="IPR006282">
    <property type="entry name" value="Thi_PPkinase"/>
</dbReference>
<accession>A0A5R9DUH2</accession>
<dbReference type="GO" id="GO:0005524">
    <property type="term" value="F:ATP binding"/>
    <property type="evidence" value="ECO:0007669"/>
    <property type="project" value="UniProtKB-KW"/>
</dbReference>
<organism evidence="7 8">
    <name type="scientific">Ruoffia tabacinasalis</name>
    <dbReference type="NCBI Taxonomy" id="87458"/>
    <lineage>
        <taxon>Bacteria</taxon>
        <taxon>Bacillati</taxon>
        <taxon>Bacillota</taxon>
        <taxon>Bacilli</taxon>
        <taxon>Lactobacillales</taxon>
        <taxon>Aerococcaceae</taxon>
        <taxon>Ruoffia</taxon>
    </lineage>
</organism>
<sequence length="230" mass="26241">MMQSKEKEYVIVCGGAVKPAVSEIPKYVQNHKTYYIGVDGGSLKLIKAGYYLDYAVGDFDSVTEEEFQLIKENATHIIKHPAQKDDTDMELALEIVQEEFPDLECLILGGIGEKKGRLDHMLANIWMVYQPRFKKSVGRIKFIEKNHVFQFFFPGEYEISAEKMLPDYLSIITLTAVEQLSIQNAVYNLGTTDIGYPRALISNEFIDKNHPVKLSFKQGLVLVLRVNERK</sequence>
<evidence type="ECO:0000259" key="6">
    <source>
        <dbReference type="SMART" id="SM00983"/>
    </source>
</evidence>
<protein>
    <recommendedName>
        <fullName evidence="5">Thiamine diphosphokinase</fullName>
        <ecNumber evidence="5">2.7.6.2</ecNumber>
    </recommendedName>
</protein>